<sequence length="298" mass="32396">MGSSGIPGRKPTSSFLPHPGQQLCAAYSTCESREAYHQRTTDITIIETGEAVDVTTYIMMAPTTYGQGTGPFNRYSIQLPAMMPTPSVLGVAGLRVNLLQKICTEVEILSGRRGIYFCETGEHTHREFSERLAKAAHVLGMLPTAEVKEITLAQAGERLAPDSVSRAELSFAANARIKAVLGRKLGWTPLHGEEWETTLKSEDWQACENNRTQSPYLSKCQAGSRYPNVVFPHTTGQGMPFGPPLDLGFSGIPMRCIPSGDSFARGLHSENKLQSNAAQALWLSSMGADNPLWPTIGI</sequence>
<proteinExistence type="predicted"/>
<gene>
    <name evidence="1" type="ORF">ASPACDRAFT_1857410</name>
</gene>
<dbReference type="OrthoDB" id="10262413at2759"/>
<accession>A0A1L9WRX0</accession>
<dbReference type="VEuPathDB" id="FungiDB:ASPACDRAFT_1857410"/>
<dbReference type="Proteomes" id="UP000184546">
    <property type="component" value="Unassembled WGS sequence"/>
</dbReference>
<dbReference type="GeneID" id="30971359"/>
<dbReference type="AlphaFoldDB" id="A0A1L9WRX0"/>
<keyword evidence="2" id="KW-1185">Reference proteome</keyword>
<evidence type="ECO:0000313" key="2">
    <source>
        <dbReference type="Proteomes" id="UP000184546"/>
    </source>
</evidence>
<dbReference type="RefSeq" id="XP_020055271.1">
    <property type="nucleotide sequence ID" value="XM_020197545.1"/>
</dbReference>
<dbReference type="EMBL" id="KV878979">
    <property type="protein sequence ID" value="OJJ98931.1"/>
    <property type="molecule type" value="Genomic_DNA"/>
</dbReference>
<reference evidence="2" key="1">
    <citation type="journal article" date="2017" name="Genome Biol.">
        <title>Comparative genomics reveals high biological diversity and specific adaptations in the industrially and medically important fungal genus Aspergillus.</title>
        <authorList>
            <person name="de Vries R.P."/>
            <person name="Riley R."/>
            <person name="Wiebenga A."/>
            <person name="Aguilar-Osorio G."/>
            <person name="Amillis S."/>
            <person name="Uchima C.A."/>
            <person name="Anderluh G."/>
            <person name="Asadollahi M."/>
            <person name="Askin M."/>
            <person name="Barry K."/>
            <person name="Battaglia E."/>
            <person name="Bayram O."/>
            <person name="Benocci T."/>
            <person name="Braus-Stromeyer S.A."/>
            <person name="Caldana C."/>
            <person name="Canovas D."/>
            <person name="Cerqueira G.C."/>
            <person name="Chen F."/>
            <person name="Chen W."/>
            <person name="Choi C."/>
            <person name="Clum A."/>
            <person name="Dos Santos R.A."/>
            <person name="Damasio A.R."/>
            <person name="Diallinas G."/>
            <person name="Emri T."/>
            <person name="Fekete E."/>
            <person name="Flipphi M."/>
            <person name="Freyberg S."/>
            <person name="Gallo A."/>
            <person name="Gournas C."/>
            <person name="Habgood R."/>
            <person name="Hainaut M."/>
            <person name="Harispe M.L."/>
            <person name="Henrissat B."/>
            <person name="Hilden K.S."/>
            <person name="Hope R."/>
            <person name="Hossain A."/>
            <person name="Karabika E."/>
            <person name="Karaffa L."/>
            <person name="Karanyi Z."/>
            <person name="Krasevec N."/>
            <person name="Kuo A."/>
            <person name="Kusch H."/>
            <person name="LaButti K."/>
            <person name="Lagendijk E.L."/>
            <person name="Lapidus A."/>
            <person name="Levasseur A."/>
            <person name="Lindquist E."/>
            <person name="Lipzen A."/>
            <person name="Logrieco A.F."/>
            <person name="MacCabe A."/>
            <person name="Maekelae M.R."/>
            <person name="Malavazi I."/>
            <person name="Melin P."/>
            <person name="Meyer V."/>
            <person name="Mielnichuk N."/>
            <person name="Miskei M."/>
            <person name="Molnar A.P."/>
            <person name="Mule G."/>
            <person name="Ngan C.Y."/>
            <person name="Orejas M."/>
            <person name="Orosz E."/>
            <person name="Ouedraogo J.P."/>
            <person name="Overkamp K.M."/>
            <person name="Park H.-S."/>
            <person name="Perrone G."/>
            <person name="Piumi F."/>
            <person name="Punt P.J."/>
            <person name="Ram A.F."/>
            <person name="Ramon A."/>
            <person name="Rauscher S."/>
            <person name="Record E."/>
            <person name="Riano-Pachon D.M."/>
            <person name="Robert V."/>
            <person name="Roehrig J."/>
            <person name="Ruller R."/>
            <person name="Salamov A."/>
            <person name="Salih N.S."/>
            <person name="Samson R.A."/>
            <person name="Sandor E."/>
            <person name="Sanguinetti M."/>
            <person name="Schuetze T."/>
            <person name="Sepcic K."/>
            <person name="Shelest E."/>
            <person name="Sherlock G."/>
            <person name="Sophianopoulou V."/>
            <person name="Squina F.M."/>
            <person name="Sun H."/>
            <person name="Susca A."/>
            <person name="Todd R.B."/>
            <person name="Tsang A."/>
            <person name="Unkles S.E."/>
            <person name="van de Wiele N."/>
            <person name="van Rossen-Uffink D."/>
            <person name="Oliveira J.V."/>
            <person name="Vesth T.C."/>
            <person name="Visser J."/>
            <person name="Yu J.-H."/>
            <person name="Zhou M."/>
            <person name="Andersen M.R."/>
            <person name="Archer D.B."/>
            <person name="Baker S.E."/>
            <person name="Benoit I."/>
            <person name="Brakhage A.A."/>
            <person name="Braus G.H."/>
            <person name="Fischer R."/>
            <person name="Frisvad J.C."/>
            <person name="Goldman G.H."/>
            <person name="Houbraken J."/>
            <person name="Oakley B."/>
            <person name="Pocsi I."/>
            <person name="Scazzocchio C."/>
            <person name="Seiboth B."/>
            <person name="vanKuyk P.A."/>
            <person name="Wortman J."/>
            <person name="Dyer P.S."/>
            <person name="Grigoriev I.V."/>
        </authorList>
    </citation>
    <scope>NUCLEOTIDE SEQUENCE [LARGE SCALE GENOMIC DNA]</scope>
    <source>
        <strain evidence="2">ATCC 16872 / CBS 172.66 / WB 5094</strain>
    </source>
</reference>
<evidence type="ECO:0000313" key="1">
    <source>
        <dbReference type="EMBL" id="OJJ98931.1"/>
    </source>
</evidence>
<evidence type="ECO:0008006" key="3">
    <source>
        <dbReference type="Google" id="ProtNLM"/>
    </source>
</evidence>
<organism evidence="1 2">
    <name type="scientific">Aspergillus aculeatus (strain ATCC 16872 / CBS 172.66 / WB 5094)</name>
    <dbReference type="NCBI Taxonomy" id="690307"/>
    <lineage>
        <taxon>Eukaryota</taxon>
        <taxon>Fungi</taxon>
        <taxon>Dikarya</taxon>
        <taxon>Ascomycota</taxon>
        <taxon>Pezizomycotina</taxon>
        <taxon>Eurotiomycetes</taxon>
        <taxon>Eurotiomycetidae</taxon>
        <taxon>Eurotiales</taxon>
        <taxon>Aspergillaceae</taxon>
        <taxon>Aspergillus</taxon>
        <taxon>Aspergillus subgen. Circumdati</taxon>
    </lineage>
</organism>
<protein>
    <recommendedName>
        <fullName evidence="3">NmrA-like domain-containing protein</fullName>
    </recommendedName>
</protein>
<name>A0A1L9WRX0_ASPA1</name>
<dbReference type="STRING" id="690307.A0A1L9WRX0"/>